<sequence length="256" mass="29667">MAERKTMRDYIMGHESKDCPTGNNFDDYEILSDGDQHDAFSSDWYIDYIPPCMKHLWPTQEKELDINARLPTLNQNSITKMSQSSPYLLSTQIEPRPEEESEVITFTTNMDLNEELGHAGQTFTKREEDLTAKKTYEENKQDPMVMRTKEKQEALNVFGQIILAIGDVIVEVQKGKVSLRHGNEDDVLNVLNMTENFSDFLSSYNVVIHNSFNELSMQDPLEKSSILQDPYKMVDVVELKISLYLKFIRHEEKLIM</sequence>
<dbReference type="HOGENOM" id="CLU_073959_0_0_1"/>
<gene>
    <name evidence="1" type="ordered locus">MTR_8g075600</name>
</gene>
<reference evidence="1 3" key="1">
    <citation type="journal article" date="2011" name="Nature">
        <title>The Medicago genome provides insight into the evolution of rhizobial symbioses.</title>
        <authorList>
            <person name="Young N.D."/>
            <person name="Debelle F."/>
            <person name="Oldroyd G.E."/>
            <person name="Geurts R."/>
            <person name="Cannon S.B."/>
            <person name="Udvardi M.K."/>
            <person name="Benedito V.A."/>
            <person name="Mayer K.F."/>
            <person name="Gouzy J."/>
            <person name="Schoof H."/>
            <person name="Van de Peer Y."/>
            <person name="Proost S."/>
            <person name="Cook D.R."/>
            <person name="Meyers B.C."/>
            <person name="Spannagl M."/>
            <person name="Cheung F."/>
            <person name="De Mita S."/>
            <person name="Krishnakumar V."/>
            <person name="Gundlach H."/>
            <person name="Zhou S."/>
            <person name="Mudge J."/>
            <person name="Bharti A.K."/>
            <person name="Murray J.D."/>
            <person name="Naoumkina M.A."/>
            <person name="Rosen B."/>
            <person name="Silverstein K.A."/>
            <person name="Tang H."/>
            <person name="Rombauts S."/>
            <person name="Zhao P.X."/>
            <person name="Zhou P."/>
            <person name="Barbe V."/>
            <person name="Bardou P."/>
            <person name="Bechner M."/>
            <person name="Bellec A."/>
            <person name="Berger A."/>
            <person name="Berges H."/>
            <person name="Bidwell S."/>
            <person name="Bisseling T."/>
            <person name="Choisne N."/>
            <person name="Couloux A."/>
            <person name="Denny R."/>
            <person name="Deshpande S."/>
            <person name="Dai X."/>
            <person name="Doyle J.J."/>
            <person name="Dudez A.M."/>
            <person name="Farmer A.D."/>
            <person name="Fouteau S."/>
            <person name="Franken C."/>
            <person name="Gibelin C."/>
            <person name="Gish J."/>
            <person name="Goldstein S."/>
            <person name="Gonzalez A.J."/>
            <person name="Green P.J."/>
            <person name="Hallab A."/>
            <person name="Hartog M."/>
            <person name="Hua A."/>
            <person name="Humphray S.J."/>
            <person name="Jeong D.H."/>
            <person name="Jing Y."/>
            <person name="Jocker A."/>
            <person name="Kenton S.M."/>
            <person name="Kim D.J."/>
            <person name="Klee K."/>
            <person name="Lai H."/>
            <person name="Lang C."/>
            <person name="Lin S."/>
            <person name="Macmil S.L."/>
            <person name="Magdelenat G."/>
            <person name="Matthews L."/>
            <person name="McCorrison J."/>
            <person name="Monaghan E.L."/>
            <person name="Mun J.H."/>
            <person name="Najar F.Z."/>
            <person name="Nicholson C."/>
            <person name="Noirot C."/>
            <person name="O'Bleness M."/>
            <person name="Paule C.R."/>
            <person name="Poulain J."/>
            <person name="Prion F."/>
            <person name="Qin B."/>
            <person name="Qu C."/>
            <person name="Retzel E.F."/>
            <person name="Riddle C."/>
            <person name="Sallet E."/>
            <person name="Samain S."/>
            <person name="Samson N."/>
            <person name="Sanders I."/>
            <person name="Saurat O."/>
            <person name="Scarpelli C."/>
            <person name="Schiex T."/>
            <person name="Segurens B."/>
            <person name="Severin A.J."/>
            <person name="Sherrier D.J."/>
            <person name="Shi R."/>
            <person name="Sims S."/>
            <person name="Singer S.R."/>
            <person name="Sinharoy S."/>
            <person name="Sterck L."/>
            <person name="Viollet A."/>
            <person name="Wang B.B."/>
            <person name="Wang K."/>
            <person name="Wang M."/>
            <person name="Wang X."/>
            <person name="Warfsmann J."/>
            <person name="Weissenbach J."/>
            <person name="White D.D."/>
            <person name="White J.D."/>
            <person name="Wiley G.B."/>
            <person name="Wincker P."/>
            <person name="Xing Y."/>
            <person name="Yang L."/>
            <person name="Yao Z."/>
            <person name="Ying F."/>
            <person name="Zhai J."/>
            <person name="Zhou L."/>
            <person name="Zuber A."/>
            <person name="Denarie J."/>
            <person name="Dixon R.A."/>
            <person name="May G.D."/>
            <person name="Schwartz D.C."/>
            <person name="Rogers J."/>
            <person name="Quetier F."/>
            <person name="Town C.D."/>
            <person name="Roe B.A."/>
        </authorList>
    </citation>
    <scope>NUCLEOTIDE SEQUENCE [LARGE SCALE GENOMIC DNA]</scope>
    <source>
        <strain evidence="1">A17</strain>
        <strain evidence="2 3">cv. Jemalong A17</strain>
    </source>
</reference>
<keyword evidence="3" id="KW-1185">Reference proteome</keyword>
<dbReference type="PaxDb" id="3880-AET03779"/>
<dbReference type="EnsemblPlants" id="AET03779">
    <property type="protein sequence ID" value="AET03779"/>
    <property type="gene ID" value="MTR_8g075600"/>
</dbReference>
<dbReference type="AlphaFoldDB" id="G7LC29"/>
<organism evidence="1 3">
    <name type="scientific">Medicago truncatula</name>
    <name type="common">Barrel medic</name>
    <name type="synonym">Medicago tribuloides</name>
    <dbReference type="NCBI Taxonomy" id="3880"/>
    <lineage>
        <taxon>Eukaryota</taxon>
        <taxon>Viridiplantae</taxon>
        <taxon>Streptophyta</taxon>
        <taxon>Embryophyta</taxon>
        <taxon>Tracheophyta</taxon>
        <taxon>Spermatophyta</taxon>
        <taxon>Magnoliopsida</taxon>
        <taxon>eudicotyledons</taxon>
        <taxon>Gunneridae</taxon>
        <taxon>Pentapetalae</taxon>
        <taxon>rosids</taxon>
        <taxon>fabids</taxon>
        <taxon>Fabales</taxon>
        <taxon>Fabaceae</taxon>
        <taxon>Papilionoideae</taxon>
        <taxon>50 kb inversion clade</taxon>
        <taxon>NPAAA clade</taxon>
        <taxon>Hologalegina</taxon>
        <taxon>IRL clade</taxon>
        <taxon>Trifolieae</taxon>
        <taxon>Medicago</taxon>
    </lineage>
</organism>
<name>G7LC29_MEDTR</name>
<evidence type="ECO:0000313" key="3">
    <source>
        <dbReference type="Proteomes" id="UP000002051"/>
    </source>
</evidence>
<dbReference type="EMBL" id="CM001224">
    <property type="protein sequence ID" value="AET03779.2"/>
    <property type="molecule type" value="Genomic_DNA"/>
</dbReference>
<proteinExistence type="predicted"/>
<reference evidence="2" key="3">
    <citation type="submission" date="2015-04" db="UniProtKB">
        <authorList>
            <consortium name="EnsemblPlants"/>
        </authorList>
    </citation>
    <scope>IDENTIFICATION</scope>
    <source>
        <strain evidence="2">cv. Jemalong A17</strain>
    </source>
</reference>
<evidence type="ECO:0000313" key="1">
    <source>
        <dbReference type="EMBL" id="AET03779.2"/>
    </source>
</evidence>
<dbReference type="Proteomes" id="UP000002051">
    <property type="component" value="Chromosome 8"/>
</dbReference>
<evidence type="ECO:0000313" key="2">
    <source>
        <dbReference type="EnsemblPlants" id="AET03779"/>
    </source>
</evidence>
<accession>A0A0C3Y3D6</accession>
<reference evidence="1 3" key="2">
    <citation type="journal article" date="2014" name="BMC Genomics">
        <title>An improved genome release (version Mt4.0) for the model legume Medicago truncatula.</title>
        <authorList>
            <person name="Tang H."/>
            <person name="Krishnakumar V."/>
            <person name="Bidwell S."/>
            <person name="Rosen B."/>
            <person name="Chan A."/>
            <person name="Zhou S."/>
            <person name="Gentzbittel L."/>
            <person name="Childs K.L."/>
            <person name="Yandell M."/>
            <person name="Gundlach H."/>
            <person name="Mayer K.F."/>
            <person name="Schwartz D.C."/>
            <person name="Town C.D."/>
        </authorList>
    </citation>
    <scope>GENOME REANNOTATION</scope>
    <source>
        <strain evidence="2 3">cv. Jemalong A17</strain>
    </source>
</reference>
<protein>
    <submittedName>
        <fullName evidence="1 2">Uncharacterized protein</fullName>
    </submittedName>
</protein>
<accession>G7LC29</accession>